<organism evidence="7 8">
    <name type="scientific">Parafannyhessea umbonata</name>
    <dbReference type="NCBI Taxonomy" id="604330"/>
    <lineage>
        <taxon>Bacteria</taxon>
        <taxon>Bacillati</taxon>
        <taxon>Actinomycetota</taxon>
        <taxon>Coriobacteriia</taxon>
        <taxon>Coriobacteriales</taxon>
        <taxon>Atopobiaceae</taxon>
        <taxon>Parafannyhessea</taxon>
    </lineage>
</organism>
<accession>A0A1G6LD06</accession>
<keyword evidence="4" id="KW-0573">Peptidoglycan synthesis</keyword>
<dbReference type="Gene3D" id="3.40.630.30">
    <property type="match status" value="1"/>
</dbReference>
<keyword evidence="6" id="KW-0961">Cell wall biogenesis/degradation</keyword>
<dbReference type="STRING" id="604330.SAMN04489857_1252"/>
<keyword evidence="2" id="KW-0808">Transferase</keyword>
<dbReference type="GO" id="GO:0008360">
    <property type="term" value="P:regulation of cell shape"/>
    <property type="evidence" value="ECO:0007669"/>
    <property type="project" value="UniProtKB-KW"/>
</dbReference>
<dbReference type="GO" id="GO:0009252">
    <property type="term" value="P:peptidoglycan biosynthetic process"/>
    <property type="evidence" value="ECO:0007669"/>
    <property type="project" value="UniProtKB-KW"/>
</dbReference>
<dbReference type="GO" id="GO:0071555">
    <property type="term" value="P:cell wall organization"/>
    <property type="evidence" value="ECO:0007669"/>
    <property type="project" value="UniProtKB-KW"/>
</dbReference>
<dbReference type="SUPFAM" id="SSF55729">
    <property type="entry name" value="Acyl-CoA N-acyltransferases (Nat)"/>
    <property type="match status" value="1"/>
</dbReference>
<keyword evidence="3" id="KW-0133">Cell shape</keyword>
<reference evidence="8" key="1">
    <citation type="submission" date="2016-10" db="EMBL/GenBank/DDBJ databases">
        <authorList>
            <person name="Varghese N."/>
            <person name="Submissions S."/>
        </authorList>
    </citation>
    <scope>NUCLEOTIDE SEQUENCE [LARGE SCALE GENOMIC DNA]</scope>
    <source>
        <strain evidence="8">DSM 22619</strain>
    </source>
</reference>
<dbReference type="Proteomes" id="UP000198528">
    <property type="component" value="Unassembled WGS sequence"/>
</dbReference>
<evidence type="ECO:0000256" key="1">
    <source>
        <dbReference type="ARBA" id="ARBA00009943"/>
    </source>
</evidence>
<gene>
    <name evidence="7" type="ORF">SAMN04487824_11317</name>
</gene>
<sequence>MQAKELTFDQLVAEADRLGLELPIEQTPEWASYEKTVPGRTFWGCVAIQDDGGETLGVAAFTDYETHGYHYLRSHHGPVWARELTEEEEREAMVALRDFVSARDRKVVFVRLAIEHELDVSHPTLSMKPYDTTVVIDITGTDEDILARMKGRGRRDVRKALRETPATYADETELAAKSFSEYYDVMVETSERDGFVPAPIDDYENTIRCLGPEHCRVFAGRVDGRVITWTMATISGRHAVRYYGASRSGKERALATDGLIFFECCALGKMGCVDYDQMGIGSEEFPDLMTLNTFKTKFSKEVRHVSPDRDLPVRATFYKSLLAGKKILNKVRG</sequence>
<dbReference type="PROSITE" id="PS51191">
    <property type="entry name" value="FEMABX"/>
    <property type="match status" value="1"/>
</dbReference>
<dbReference type="GO" id="GO:0016755">
    <property type="term" value="F:aminoacyltransferase activity"/>
    <property type="evidence" value="ECO:0007669"/>
    <property type="project" value="InterPro"/>
</dbReference>
<evidence type="ECO:0000256" key="4">
    <source>
        <dbReference type="ARBA" id="ARBA00022984"/>
    </source>
</evidence>
<protein>
    <submittedName>
        <fullName evidence="7">Uncharacterized protein</fullName>
    </submittedName>
</protein>
<dbReference type="InterPro" id="IPR003447">
    <property type="entry name" value="FEMABX"/>
</dbReference>
<proteinExistence type="inferred from homology"/>
<evidence type="ECO:0000256" key="6">
    <source>
        <dbReference type="ARBA" id="ARBA00023316"/>
    </source>
</evidence>
<dbReference type="RefSeq" id="WP_090846714.1">
    <property type="nucleotide sequence ID" value="NZ_FMZL01000013.1"/>
</dbReference>
<evidence type="ECO:0000256" key="5">
    <source>
        <dbReference type="ARBA" id="ARBA00023315"/>
    </source>
</evidence>
<comment type="similarity">
    <text evidence="1">Belongs to the FemABX family.</text>
</comment>
<dbReference type="PANTHER" id="PTHR36174">
    <property type="entry name" value="LIPID II:GLYCINE GLYCYLTRANSFERASE"/>
    <property type="match status" value="1"/>
</dbReference>
<dbReference type="EMBL" id="FMZL01000013">
    <property type="protein sequence ID" value="SDC40516.1"/>
    <property type="molecule type" value="Genomic_DNA"/>
</dbReference>
<evidence type="ECO:0000256" key="3">
    <source>
        <dbReference type="ARBA" id="ARBA00022960"/>
    </source>
</evidence>
<dbReference type="InterPro" id="IPR050644">
    <property type="entry name" value="PG_Glycine_Bridge_Synth"/>
</dbReference>
<dbReference type="InterPro" id="IPR016181">
    <property type="entry name" value="Acyl_CoA_acyltransferase"/>
</dbReference>
<evidence type="ECO:0000313" key="7">
    <source>
        <dbReference type="EMBL" id="SDC40516.1"/>
    </source>
</evidence>
<evidence type="ECO:0000313" key="8">
    <source>
        <dbReference type="Proteomes" id="UP000198528"/>
    </source>
</evidence>
<dbReference type="AlphaFoldDB" id="A0A1G6LD06"/>
<evidence type="ECO:0000256" key="2">
    <source>
        <dbReference type="ARBA" id="ARBA00022679"/>
    </source>
</evidence>
<dbReference type="PANTHER" id="PTHR36174:SF1">
    <property type="entry name" value="LIPID II:GLYCINE GLYCYLTRANSFERASE"/>
    <property type="match status" value="1"/>
</dbReference>
<keyword evidence="5" id="KW-0012">Acyltransferase</keyword>
<name>A0A1G6LD06_9ACTN</name>
<keyword evidence="8" id="KW-1185">Reference proteome</keyword>